<protein>
    <recommendedName>
        <fullName evidence="3">G protein-coupled receptor</fullName>
    </recommendedName>
</protein>
<keyword evidence="2" id="KW-1185">Reference proteome</keyword>
<reference evidence="2" key="1">
    <citation type="submission" date="2022-10" db="EMBL/GenBank/DDBJ databases">
        <title>Genome assembly of Pristionchus species.</title>
        <authorList>
            <person name="Yoshida K."/>
            <person name="Sommer R.J."/>
        </authorList>
    </citation>
    <scope>NUCLEOTIDE SEQUENCE [LARGE SCALE GENOMIC DNA]</scope>
    <source>
        <strain evidence="2">RS5460</strain>
    </source>
</reference>
<evidence type="ECO:0000313" key="2">
    <source>
        <dbReference type="Proteomes" id="UP001328107"/>
    </source>
</evidence>
<gene>
    <name evidence="1" type="ORF">PMAYCL1PPCAC_20246</name>
</gene>
<dbReference type="Proteomes" id="UP001328107">
    <property type="component" value="Unassembled WGS sequence"/>
</dbReference>
<sequence length="86" mass="9519">QAIYPLTSSHIPLALCIVPPIFGIGPYTWVAVVTPLSCASHPLLDPIFFIAFLEDFRNAFLHGLCMCRRNSNVTEVSVKSTELTEK</sequence>
<evidence type="ECO:0000313" key="1">
    <source>
        <dbReference type="EMBL" id="GMR50051.1"/>
    </source>
</evidence>
<feature type="non-terminal residue" evidence="1">
    <location>
        <position position="1"/>
    </location>
</feature>
<dbReference type="EMBL" id="BTRK01000004">
    <property type="protein sequence ID" value="GMR50051.1"/>
    <property type="molecule type" value="Genomic_DNA"/>
</dbReference>
<dbReference type="Pfam" id="PF10319">
    <property type="entry name" value="7TM_GPCR_Srj"/>
    <property type="match status" value="1"/>
</dbReference>
<proteinExistence type="predicted"/>
<name>A0AAN5CSX0_9BILA</name>
<dbReference type="AlphaFoldDB" id="A0AAN5CSX0"/>
<accession>A0AAN5CSX0</accession>
<evidence type="ECO:0008006" key="3">
    <source>
        <dbReference type="Google" id="ProtNLM"/>
    </source>
</evidence>
<dbReference type="InterPro" id="IPR019423">
    <property type="entry name" value="7TM_GPCR_serpentine_rcpt_Srj"/>
</dbReference>
<dbReference type="PANTHER" id="PTHR45907">
    <property type="entry name" value="SERPENTINE RECEPTOR, CLASS J"/>
    <property type="match status" value="1"/>
</dbReference>
<dbReference type="PANTHER" id="PTHR45907:SF16">
    <property type="entry name" value="SERPENTINE RECEPTOR, CLASS J"/>
    <property type="match status" value="1"/>
</dbReference>
<comment type="caution">
    <text evidence="1">The sequence shown here is derived from an EMBL/GenBank/DDBJ whole genome shotgun (WGS) entry which is preliminary data.</text>
</comment>
<dbReference type="SUPFAM" id="SSF81321">
    <property type="entry name" value="Family A G protein-coupled receptor-like"/>
    <property type="match status" value="1"/>
</dbReference>
<organism evidence="1 2">
    <name type="scientific">Pristionchus mayeri</name>
    <dbReference type="NCBI Taxonomy" id="1317129"/>
    <lineage>
        <taxon>Eukaryota</taxon>
        <taxon>Metazoa</taxon>
        <taxon>Ecdysozoa</taxon>
        <taxon>Nematoda</taxon>
        <taxon>Chromadorea</taxon>
        <taxon>Rhabditida</taxon>
        <taxon>Rhabditina</taxon>
        <taxon>Diplogasteromorpha</taxon>
        <taxon>Diplogasteroidea</taxon>
        <taxon>Neodiplogasteridae</taxon>
        <taxon>Pristionchus</taxon>
    </lineage>
</organism>